<sequence>MLAILDEGVPTTENSRFASDGSTRPWQENTSLLDELLGSDSNGEWFGVVDYPP</sequence>
<organism evidence="2 3">
    <name type="scientific">Trifolium pratense</name>
    <name type="common">Red clover</name>
    <dbReference type="NCBI Taxonomy" id="57577"/>
    <lineage>
        <taxon>Eukaryota</taxon>
        <taxon>Viridiplantae</taxon>
        <taxon>Streptophyta</taxon>
        <taxon>Embryophyta</taxon>
        <taxon>Tracheophyta</taxon>
        <taxon>Spermatophyta</taxon>
        <taxon>Magnoliopsida</taxon>
        <taxon>eudicotyledons</taxon>
        <taxon>Gunneridae</taxon>
        <taxon>Pentapetalae</taxon>
        <taxon>rosids</taxon>
        <taxon>fabids</taxon>
        <taxon>Fabales</taxon>
        <taxon>Fabaceae</taxon>
        <taxon>Papilionoideae</taxon>
        <taxon>50 kb inversion clade</taxon>
        <taxon>NPAAA clade</taxon>
        <taxon>Hologalegina</taxon>
        <taxon>IRL clade</taxon>
        <taxon>Trifolieae</taxon>
        <taxon>Trifolium</taxon>
    </lineage>
</organism>
<evidence type="ECO:0000313" key="3">
    <source>
        <dbReference type="Proteomes" id="UP000236291"/>
    </source>
</evidence>
<feature type="non-terminal residue" evidence="2">
    <location>
        <position position="53"/>
    </location>
</feature>
<proteinExistence type="predicted"/>
<gene>
    <name evidence="2" type="ORF">L195_g041975</name>
</gene>
<accession>A0A2K3M533</accession>
<name>A0A2K3M533_TRIPR</name>
<protein>
    <submittedName>
        <fullName evidence="2">Uncharacterized protein</fullName>
    </submittedName>
</protein>
<reference evidence="2 3" key="2">
    <citation type="journal article" date="2017" name="Front. Plant Sci.">
        <title>Gene Classification and Mining of Molecular Markers Useful in Red Clover (Trifolium pratense) Breeding.</title>
        <authorList>
            <person name="Istvanek J."/>
            <person name="Dluhosova J."/>
            <person name="Dluhos P."/>
            <person name="Patkova L."/>
            <person name="Nedelnik J."/>
            <person name="Repkova J."/>
        </authorList>
    </citation>
    <scope>NUCLEOTIDE SEQUENCE [LARGE SCALE GENOMIC DNA]</scope>
    <source>
        <strain evidence="3">cv. Tatra</strain>
        <tissue evidence="2">Young leaves</tissue>
    </source>
</reference>
<dbReference type="EMBL" id="ASHM01049851">
    <property type="protein sequence ID" value="PNX85901.1"/>
    <property type="molecule type" value="Genomic_DNA"/>
</dbReference>
<comment type="caution">
    <text evidence="2">The sequence shown here is derived from an EMBL/GenBank/DDBJ whole genome shotgun (WGS) entry which is preliminary data.</text>
</comment>
<dbReference type="Proteomes" id="UP000236291">
    <property type="component" value="Unassembled WGS sequence"/>
</dbReference>
<feature type="region of interest" description="Disordered" evidence="1">
    <location>
        <begin position="1"/>
        <end position="26"/>
    </location>
</feature>
<evidence type="ECO:0000313" key="2">
    <source>
        <dbReference type="EMBL" id="PNX85901.1"/>
    </source>
</evidence>
<feature type="compositionally biased region" description="Polar residues" evidence="1">
    <location>
        <begin position="11"/>
        <end position="26"/>
    </location>
</feature>
<dbReference type="AlphaFoldDB" id="A0A2K3M533"/>
<evidence type="ECO:0000256" key="1">
    <source>
        <dbReference type="SAM" id="MobiDB-lite"/>
    </source>
</evidence>
<reference evidence="2 3" key="1">
    <citation type="journal article" date="2014" name="Am. J. Bot.">
        <title>Genome assembly and annotation for red clover (Trifolium pratense; Fabaceae).</title>
        <authorList>
            <person name="Istvanek J."/>
            <person name="Jaros M."/>
            <person name="Krenek A."/>
            <person name="Repkova J."/>
        </authorList>
    </citation>
    <scope>NUCLEOTIDE SEQUENCE [LARGE SCALE GENOMIC DNA]</scope>
    <source>
        <strain evidence="3">cv. Tatra</strain>
        <tissue evidence="2">Young leaves</tissue>
    </source>
</reference>